<feature type="domain" description="DUF6930" evidence="2">
    <location>
        <begin position="391"/>
        <end position="509"/>
    </location>
</feature>
<feature type="domain" description="DUF7309" evidence="3">
    <location>
        <begin position="186"/>
        <end position="339"/>
    </location>
</feature>
<dbReference type="EMBL" id="JAUBDI010000016">
    <property type="protein sequence ID" value="MDW0114431.1"/>
    <property type="molecule type" value="Genomic_DNA"/>
</dbReference>
<keyword evidence="5" id="KW-1185">Reference proteome</keyword>
<dbReference type="SUPFAM" id="SSF159941">
    <property type="entry name" value="MM3350-like"/>
    <property type="match status" value="1"/>
</dbReference>
<dbReference type="RefSeq" id="WP_317945475.1">
    <property type="nucleotide sequence ID" value="NZ_JAUBDI010000016.1"/>
</dbReference>
<dbReference type="InterPro" id="IPR054216">
    <property type="entry name" value="DUF6930"/>
</dbReference>
<evidence type="ECO:0000259" key="1">
    <source>
        <dbReference type="Pfam" id="PF07929"/>
    </source>
</evidence>
<dbReference type="Gene3D" id="3.10.290.30">
    <property type="entry name" value="MM3350-like"/>
    <property type="match status" value="1"/>
</dbReference>
<proteinExistence type="predicted"/>
<evidence type="ECO:0000259" key="2">
    <source>
        <dbReference type="Pfam" id="PF22007"/>
    </source>
</evidence>
<dbReference type="InterPro" id="IPR055733">
    <property type="entry name" value="DUF7309"/>
</dbReference>
<evidence type="ECO:0000313" key="4">
    <source>
        <dbReference type="EMBL" id="MDW0114431.1"/>
    </source>
</evidence>
<evidence type="ECO:0000259" key="3">
    <source>
        <dbReference type="Pfam" id="PF23988"/>
    </source>
</evidence>
<dbReference type="Pfam" id="PF23988">
    <property type="entry name" value="DUF7309"/>
    <property type="match status" value="1"/>
</dbReference>
<dbReference type="Pfam" id="PF07929">
    <property type="entry name" value="PRiA4_ORF3"/>
    <property type="match status" value="1"/>
</dbReference>
<protein>
    <submittedName>
        <fullName evidence="4">Plasmid pRiA4b ORF-3 family protein</fullName>
    </submittedName>
</protein>
<sequence>MIYQMKVGLKGMSPPVWRRFQLDGNMTFVDFHHVLQVAFDWEDSHLHSFMMLRSGGEKTKVEIGPVEDRENMVFPFFSFHDFYEEQEERICDWFMAEKDRAIYTYDFGADWEHEIVLEKILKPELDVHYPYCLKAMKLAPEEDSWAMDASIREKDWRELTEEINLKLKTLEIGLLDSANPDDEFDWLELLEEAKSFNKLKPWELLEDDQLFIVADWESRQFLYCSVLGAGGEEYGLAVYVGNTGLQALKSTLSGDSTRDIFLKQRSLLLSFVDRDELDAADYDLLKQHGMSFRGRKQWVQMRSLVPGYYPWHVDEDEGRMLLVAIEQAKEMLKEVERGLTIPSYSGGNTFFGRMMQETEEGYEWQSVHIQLKEEKLKQDDKPSLHISELDMKRLEKMQVLHTSIIFDFVMIDKPIQDSPFERPYFPTLIVALDVEHGLVLYQEVLKSLNVKEEIQKAFLKLTEQLGGIPKAMTGKKDTAISLAPVTDQLPITINTVEKIHAIDELRDAMSRMPW</sequence>
<dbReference type="Pfam" id="PF22007">
    <property type="entry name" value="DUF6930"/>
    <property type="match status" value="1"/>
</dbReference>
<dbReference type="InterPro" id="IPR024047">
    <property type="entry name" value="MM3350-like_sf"/>
</dbReference>
<feature type="domain" description="Plasmid pRiA4b Orf3-like" evidence="1">
    <location>
        <begin position="2"/>
        <end position="144"/>
    </location>
</feature>
<dbReference type="Proteomes" id="UP001282284">
    <property type="component" value="Unassembled WGS sequence"/>
</dbReference>
<comment type="caution">
    <text evidence="4">The sequence shown here is derived from an EMBL/GenBank/DDBJ whole genome shotgun (WGS) entry which is preliminary data.</text>
</comment>
<accession>A0ABU4GC01</accession>
<dbReference type="PANTHER" id="PTHR41878">
    <property type="entry name" value="LEXA REPRESSOR-RELATED"/>
    <property type="match status" value="1"/>
</dbReference>
<gene>
    <name evidence="4" type="ORF">QT711_14630</name>
</gene>
<name>A0ABU4GC01_9BACL</name>
<evidence type="ECO:0000313" key="5">
    <source>
        <dbReference type="Proteomes" id="UP001282284"/>
    </source>
</evidence>
<dbReference type="PANTHER" id="PTHR41878:SF1">
    <property type="entry name" value="TNPR PROTEIN"/>
    <property type="match status" value="1"/>
</dbReference>
<reference evidence="4 5" key="1">
    <citation type="submission" date="2023-06" db="EMBL/GenBank/DDBJ databases">
        <title>Sporosarcina sp. nov., isolated from Korean traditional fermented seafood 'Jeotgal'.</title>
        <authorList>
            <person name="Yang A.I."/>
            <person name="Shin N.-R."/>
        </authorList>
    </citation>
    <scope>NUCLEOTIDE SEQUENCE [LARGE SCALE GENOMIC DNA]</scope>
    <source>
        <strain evidence="4 5">KCTC13119</strain>
    </source>
</reference>
<organism evidence="4 5">
    <name type="scientific">Sporosarcina saromensis</name>
    <dbReference type="NCBI Taxonomy" id="359365"/>
    <lineage>
        <taxon>Bacteria</taxon>
        <taxon>Bacillati</taxon>
        <taxon>Bacillota</taxon>
        <taxon>Bacilli</taxon>
        <taxon>Bacillales</taxon>
        <taxon>Caryophanaceae</taxon>
        <taxon>Sporosarcina</taxon>
    </lineage>
</organism>
<dbReference type="InterPro" id="IPR012912">
    <property type="entry name" value="Plasmid_pRiA4b_Orf3-like"/>
</dbReference>